<evidence type="ECO:0000259" key="1">
    <source>
        <dbReference type="PROSITE" id="PS50853"/>
    </source>
</evidence>
<organism evidence="2 3">
    <name type="scientific">Nesidiocoris tenuis</name>
    <dbReference type="NCBI Taxonomy" id="355587"/>
    <lineage>
        <taxon>Eukaryota</taxon>
        <taxon>Metazoa</taxon>
        <taxon>Ecdysozoa</taxon>
        <taxon>Arthropoda</taxon>
        <taxon>Hexapoda</taxon>
        <taxon>Insecta</taxon>
        <taxon>Pterygota</taxon>
        <taxon>Neoptera</taxon>
        <taxon>Paraneoptera</taxon>
        <taxon>Hemiptera</taxon>
        <taxon>Heteroptera</taxon>
        <taxon>Panheteroptera</taxon>
        <taxon>Cimicomorpha</taxon>
        <taxon>Miridae</taxon>
        <taxon>Dicyphina</taxon>
        <taxon>Nesidiocoris</taxon>
    </lineage>
</organism>
<dbReference type="Gene3D" id="2.60.40.10">
    <property type="entry name" value="Immunoglobulins"/>
    <property type="match status" value="1"/>
</dbReference>
<dbReference type="InterPro" id="IPR036116">
    <property type="entry name" value="FN3_sf"/>
</dbReference>
<dbReference type="Pfam" id="PF00041">
    <property type="entry name" value="fn3"/>
    <property type="match status" value="1"/>
</dbReference>
<feature type="domain" description="Fibronectin type-III" evidence="1">
    <location>
        <begin position="11"/>
        <end position="56"/>
    </location>
</feature>
<protein>
    <recommendedName>
        <fullName evidence="1">Fibronectin type-III domain-containing protein</fullName>
    </recommendedName>
</protein>
<reference evidence="2 3" key="1">
    <citation type="submission" date="2020-02" db="EMBL/GenBank/DDBJ databases">
        <authorList>
            <person name="Ferguson B K."/>
        </authorList>
    </citation>
    <scope>NUCLEOTIDE SEQUENCE [LARGE SCALE GENOMIC DNA]</scope>
</reference>
<name>A0A6H5GBR2_9HEMI</name>
<keyword evidence="3" id="KW-1185">Reference proteome</keyword>
<feature type="non-terminal residue" evidence="2">
    <location>
        <position position="56"/>
    </location>
</feature>
<dbReference type="SUPFAM" id="SSF49265">
    <property type="entry name" value="Fibronectin type III"/>
    <property type="match status" value="1"/>
</dbReference>
<proteinExistence type="predicted"/>
<accession>A0A6H5GBR2</accession>
<evidence type="ECO:0000313" key="3">
    <source>
        <dbReference type="Proteomes" id="UP000479000"/>
    </source>
</evidence>
<dbReference type="Proteomes" id="UP000479000">
    <property type="component" value="Unassembled WGS sequence"/>
</dbReference>
<gene>
    <name evidence="2" type="ORF">NTEN_LOCUS6345</name>
</gene>
<sequence>MFLMFPVPGAPPANIQCLSQSSQSILVSWKAPPALLQNGRIQGYRLYYENQDEKPP</sequence>
<evidence type="ECO:0000313" key="2">
    <source>
        <dbReference type="EMBL" id="CAB0000493.1"/>
    </source>
</evidence>
<dbReference type="CDD" id="cd00063">
    <property type="entry name" value="FN3"/>
    <property type="match status" value="1"/>
</dbReference>
<dbReference type="InterPro" id="IPR003961">
    <property type="entry name" value="FN3_dom"/>
</dbReference>
<dbReference type="InterPro" id="IPR013783">
    <property type="entry name" value="Ig-like_fold"/>
</dbReference>
<dbReference type="AlphaFoldDB" id="A0A6H5GBR2"/>
<dbReference type="PROSITE" id="PS50853">
    <property type="entry name" value="FN3"/>
    <property type="match status" value="1"/>
</dbReference>
<dbReference type="EMBL" id="CADCXU010009543">
    <property type="protein sequence ID" value="CAB0000493.1"/>
    <property type="molecule type" value="Genomic_DNA"/>
</dbReference>